<comment type="caution">
    <text evidence="1">The sequence shown here is derived from an EMBL/GenBank/DDBJ whole genome shotgun (WGS) entry which is preliminary data.</text>
</comment>
<dbReference type="EMBL" id="JACCJB010000015">
    <property type="protein sequence ID" value="KAF6220879.1"/>
    <property type="molecule type" value="Genomic_DNA"/>
</dbReference>
<dbReference type="AlphaFoldDB" id="A0A8H6FAQ7"/>
<reference evidence="1 2" key="1">
    <citation type="journal article" date="2020" name="Genomics">
        <title>Complete, high-quality genomes from long-read metagenomic sequencing of two wolf lichen thalli reveals enigmatic genome architecture.</title>
        <authorList>
            <person name="McKenzie S.K."/>
            <person name="Walston R.F."/>
            <person name="Allen J.L."/>
        </authorList>
    </citation>
    <scope>NUCLEOTIDE SEQUENCE [LARGE SCALE GENOMIC DNA]</scope>
    <source>
        <strain evidence="1">WasteWater1</strain>
    </source>
</reference>
<gene>
    <name evidence="1" type="ORF">HO133_002559</name>
</gene>
<sequence length="301" mass="34737">MDRGKPTLEGMPVEIQMEIMRPFLRGPYANMIVLYPLDCYRWDFGFGSLGILSVSKHFSAIALSVLYGENDFYIWGLERELEESDESKECGDEEGLLTHERLKSVRWSNLRNLPKDQLTTISAVDCLDLISQTQPGQERLKKLGIKLTHYVLMVFLEGSLLRILRRLRGLQSLQLQFDEAWGEFIPNKSLRIPDWPERFGRSFLLLIKNELGHIKAITLPANPWPADAAHISGWISHELEKRNEAWVPPAPAYMNLHRTPSSIFVLDPQIIRLLANAEMFYRRNRDKSRIPCLEDAYGVFP</sequence>
<dbReference type="GeneID" id="59330972"/>
<keyword evidence="2" id="KW-1185">Reference proteome</keyword>
<dbReference type="RefSeq" id="XP_037150314.1">
    <property type="nucleotide sequence ID" value="XM_037293485.1"/>
</dbReference>
<protein>
    <submittedName>
        <fullName evidence="1">Uncharacterized protein</fullName>
    </submittedName>
</protein>
<proteinExistence type="predicted"/>
<name>A0A8H6FAQ7_9LECA</name>
<organism evidence="1 2">
    <name type="scientific">Letharia lupina</name>
    <dbReference type="NCBI Taxonomy" id="560253"/>
    <lineage>
        <taxon>Eukaryota</taxon>
        <taxon>Fungi</taxon>
        <taxon>Dikarya</taxon>
        <taxon>Ascomycota</taxon>
        <taxon>Pezizomycotina</taxon>
        <taxon>Lecanoromycetes</taxon>
        <taxon>OSLEUM clade</taxon>
        <taxon>Lecanoromycetidae</taxon>
        <taxon>Lecanorales</taxon>
        <taxon>Lecanorineae</taxon>
        <taxon>Parmeliaceae</taxon>
        <taxon>Letharia</taxon>
    </lineage>
</organism>
<accession>A0A8H6FAQ7</accession>
<evidence type="ECO:0000313" key="1">
    <source>
        <dbReference type="EMBL" id="KAF6220879.1"/>
    </source>
</evidence>
<evidence type="ECO:0000313" key="2">
    <source>
        <dbReference type="Proteomes" id="UP000593566"/>
    </source>
</evidence>
<dbReference type="Proteomes" id="UP000593566">
    <property type="component" value="Unassembled WGS sequence"/>
</dbReference>